<dbReference type="EMBL" id="LNCD01000083">
    <property type="protein sequence ID" value="KWV50683.1"/>
    <property type="molecule type" value="Genomic_DNA"/>
</dbReference>
<evidence type="ECO:0000313" key="2">
    <source>
        <dbReference type="EMBL" id="KWV50683.1"/>
    </source>
</evidence>
<evidence type="ECO:0000259" key="1">
    <source>
        <dbReference type="PROSITE" id="PS50830"/>
    </source>
</evidence>
<dbReference type="Pfam" id="PF00565">
    <property type="entry name" value="SNase"/>
    <property type="match status" value="1"/>
</dbReference>
<dbReference type="PANTHER" id="PTHR12302:SF26">
    <property type="entry name" value="BLR1266 PROTEIN"/>
    <property type="match status" value="1"/>
</dbReference>
<dbReference type="AlphaFoldDB" id="A0A109JKR1"/>
<organism evidence="2 3">
    <name type="scientific">Rhizobium altiplani</name>
    <dbReference type="NCBI Taxonomy" id="1864509"/>
    <lineage>
        <taxon>Bacteria</taxon>
        <taxon>Pseudomonadati</taxon>
        <taxon>Pseudomonadota</taxon>
        <taxon>Alphaproteobacteria</taxon>
        <taxon>Hyphomicrobiales</taxon>
        <taxon>Rhizobiaceae</taxon>
        <taxon>Rhizobium/Agrobacterium group</taxon>
        <taxon>Rhizobium</taxon>
    </lineage>
</organism>
<reference evidence="2 3" key="1">
    <citation type="submission" date="2015-11" db="EMBL/GenBank/DDBJ databases">
        <title>Draft Genome Sequence of the Strain BR 10423 (Rhizobium sp.) isolated from nodules of Mimosa pudica.</title>
        <authorList>
            <person name="Barauna A.C."/>
            <person name="Zilli J.E."/>
            <person name="Simoes-Araujo J.L."/>
            <person name="Reis V.M."/>
            <person name="James E.K."/>
            <person name="Reis F.B.Jr."/>
            <person name="Rouws L.F."/>
            <person name="Passos S.R."/>
            <person name="Gois S.R."/>
        </authorList>
    </citation>
    <scope>NUCLEOTIDE SEQUENCE [LARGE SCALE GENOMIC DNA]</scope>
    <source>
        <strain evidence="2 3">BR10423</strain>
    </source>
</reference>
<dbReference type="InterPro" id="IPR035437">
    <property type="entry name" value="SNase_OB-fold_sf"/>
</dbReference>
<feature type="domain" description="TNase-like" evidence="1">
    <location>
        <begin position="44"/>
        <end position="152"/>
    </location>
</feature>
<accession>A0A109JKR1</accession>
<dbReference type="InterPro" id="IPR016071">
    <property type="entry name" value="Staphylococal_nuclease_OB-fold"/>
</dbReference>
<dbReference type="OrthoDB" id="9805504at2"/>
<dbReference type="PANTHER" id="PTHR12302">
    <property type="entry name" value="EBNA2 BINDING PROTEIN P100"/>
    <property type="match status" value="1"/>
</dbReference>
<dbReference type="SUPFAM" id="SSF50199">
    <property type="entry name" value="Staphylococcal nuclease"/>
    <property type="match status" value="1"/>
</dbReference>
<gene>
    <name evidence="2" type="ORF">AS026_07895</name>
</gene>
<dbReference type="Gene3D" id="2.40.50.90">
    <property type="match status" value="1"/>
</dbReference>
<name>A0A109JKR1_9HYPH</name>
<proteinExistence type="predicted"/>
<sequence>MTRGLRVMRDGVTALALLAFLWLIAAKLNDDAATVYSGQFHAADGDSLNIGGDRMRLYGIDAPELSQTCERAGSEWACGREAKQALQALVRANDTQCRGTERDRFDRLLVVCHAGGADLNATMVRKGMAVSYGAYGDEEARARAQKVGLWEGTFEMPRSVRDHAPRPVARGVLGLLGW</sequence>
<protein>
    <submittedName>
        <fullName evidence="2">Exopolysaccharide biosynthesis protein</fullName>
    </submittedName>
</protein>
<dbReference type="RefSeq" id="WP_025661989.1">
    <property type="nucleotide sequence ID" value="NZ_LNCD01000083.1"/>
</dbReference>
<keyword evidence="3" id="KW-1185">Reference proteome</keyword>
<dbReference type="Proteomes" id="UP000068164">
    <property type="component" value="Unassembled WGS sequence"/>
</dbReference>
<evidence type="ECO:0000313" key="3">
    <source>
        <dbReference type="Proteomes" id="UP000068164"/>
    </source>
</evidence>
<dbReference type="PROSITE" id="PS50830">
    <property type="entry name" value="TNASE_3"/>
    <property type="match status" value="1"/>
</dbReference>
<dbReference type="SMART" id="SM00318">
    <property type="entry name" value="SNc"/>
    <property type="match status" value="1"/>
</dbReference>
<comment type="caution">
    <text evidence="2">The sequence shown here is derived from an EMBL/GenBank/DDBJ whole genome shotgun (WGS) entry which is preliminary data.</text>
</comment>